<feature type="transmembrane region" description="Helical" evidence="1">
    <location>
        <begin position="40"/>
        <end position="60"/>
    </location>
</feature>
<organism evidence="2 3">
    <name type="scientific">Austropuccinia psidii MF-1</name>
    <dbReference type="NCBI Taxonomy" id="1389203"/>
    <lineage>
        <taxon>Eukaryota</taxon>
        <taxon>Fungi</taxon>
        <taxon>Dikarya</taxon>
        <taxon>Basidiomycota</taxon>
        <taxon>Pucciniomycotina</taxon>
        <taxon>Pucciniomycetes</taxon>
        <taxon>Pucciniales</taxon>
        <taxon>Sphaerophragmiaceae</taxon>
        <taxon>Austropuccinia</taxon>
    </lineage>
</organism>
<sequence>MGLGFSRAGVVSAFQSAIYGGFTPPGGVFATLTSMGMTGTLLPALLLPAGAAAAIMTYVVQNRLRSAINRELYLLARDNGSHSVSILCGVAIVMIETSLYPELPKEEFSAKILQ</sequence>
<proteinExistence type="predicted"/>
<keyword evidence="1" id="KW-1133">Transmembrane helix</keyword>
<dbReference type="OrthoDB" id="440424at2759"/>
<dbReference type="AlphaFoldDB" id="A0A9Q3D699"/>
<keyword evidence="1" id="KW-0472">Membrane</keyword>
<evidence type="ECO:0000313" key="2">
    <source>
        <dbReference type="EMBL" id="MBW0494567.1"/>
    </source>
</evidence>
<name>A0A9Q3D699_9BASI</name>
<comment type="caution">
    <text evidence="2">The sequence shown here is derived from an EMBL/GenBank/DDBJ whole genome shotgun (WGS) entry which is preliminary data.</text>
</comment>
<keyword evidence="1" id="KW-0812">Transmembrane</keyword>
<dbReference type="EMBL" id="AVOT02012640">
    <property type="protein sequence ID" value="MBW0494567.1"/>
    <property type="molecule type" value="Genomic_DNA"/>
</dbReference>
<evidence type="ECO:0000256" key="1">
    <source>
        <dbReference type="SAM" id="Phobius"/>
    </source>
</evidence>
<accession>A0A9Q3D699</accession>
<dbReference type="Proteomes" id="UP000765509">
    <property type="component" value="Unassembled WGS sequence"/>
</dbReference>
<protein>
    <submittedName>
        <fullName evidence="2">Uncharacterized protein</fullName>
    </submittedName>
</protein>
<gene>
    <name evidence="2" type="ORF">O181_034282</name>
</gene>
<reference evidence="2" key="1">
    <citation type="submission" date="2021-03" db="EMBL/GenBank/DDBJ databases">
        <title>Draft genome sequence of rust myrtle Austropuccinia psidii MF-1, a brazilian biotype.</title>
        <authorList>
            <person name="Quecine M.C."/>
            <person name="Pachon D.M.R."/>
            <person name="Bonatelli M.L."/>
            <person name="Correr F.H."/>
            <person name="Franceschini L.M."/>
            <person name="Leite T.F."/>
            <person name="Margarido G.R.A."/>
            <person name="Almeida C.A."/>
            <person name="Ferrarezi J.A."/>
            <person name="Labate C.A."/>
        </authorList>
    </citation>
    <scope>NUCLEOTIDE SEQUENCE</scope>
    <source>
        <strain evidence="2">MF-1</strain>
    </source>
</reference>
<evidence type="ECO:0000313" key="3">
    <source>
        <dbReference type="Proteomes" id="UP000765509"/>
    </source>
</evidence>
<keyword evidence="3" id="KW-1185">Reference proteome</keyword>